<name>A0ABQ9GCB1_9NEOP</name>
<dbReference type="PANTHER" id="PTHR10380">
    <property type="entry name" value="CUTICLE PROTEIN"/>
    <property type="match status" value="1"/>
</dbReference>
<keyword evidence="1 2" id="KW-0193">Cuticle</keyword>
<organism evidence="3 4">
    <name type="scientific">Dryococelus australis</name>
    <dbReference type="NCBI Taxonomy" id="614101"/>
    <lineage>
        <taxon>Eukaryota</taxon>
        <taxon>Metazoa</taxon>
        <taxon>Ecdysozoa</taxon>
        <taxon>Arthropoda</taxon>
        <taxon>Hexapoda</taxon>
        <taxon>Insecta</taxon>
        <taxon>Pterygota</taxon>
        <taxon>Neoptera</taxon>
        <taxon>Polyneoptera</taxon>
        <taxon>Phasmatodea</taxon>
        <taxon>Verophasmatodea</taxon>
        <taxon>Anareolatae</taxon>
        <taxon>Phasmatidae</taxon>
        <taxon>Eurycanthinae</taxon>
        <taxon>Dryococelus</taxon>
    </lineage>
</organism>
<dbReference type="InterPro" id="IPR031311">
    <property type="entry name" value="CHIT_BIND_RR_consensus"/>
</dbReference>
<proteinExistence type="predicted"/>
<evidence type="ECO:0000313" key="4">
    <source>
        <dbReference type="Proteomes" id="UP001159363"/>
    </source>
</evidence>
<evidence type="ECO:0000313" key="3">
    <source>
        <dbReference type="EMBL" id="KAJ8868694.1"/>
    </source>
</evidence>
<dbReference type="Proteomes" id="UP001159363">
    <property type="component" value="Chromosome 13"/>
</dbReference>
<dbReference type="PROSITE" id="PS00233">
    <property type="entry name" value="CHIT_BIND_RR_1"/>
    <property type="match status" value="1"/>
</dbReference>
<dbReference type="PANTHER" id="PTHR10380:SF196">
    <property type="entry name" value="CUTICULAR PROTEIN 72EA"/>
    <property type="match status" value="1"/>
</dbReference>
<evidence type="ECO:0008006" key="5">
    <source>
        <dbReference type="Google" id="ProtNLM"/>
    </source>
</evidence>
<gene>
    <name evidence="3" type="ORF">PR048_030233</name>
</gene>
<evidence type="ECO:0000256" key="2">
    <source>
        <dbReference type="PROSITE-ProRule" id="PRU00497"/>
    </source>
</evidence>
<accession>A0ABQ9GCB1</accession>
<sequence length="375" mass="38445">MLVCGVLVGATAKPSLYHGYVPATYSTYYPYSLSSQYHAQDELGQYSYGYSGDTSAKHETKTLDGVTRGGYSYIDANGIVQTVNYVSDSVYGFRVAATNLPRDPAPVVAAAPIVVPQTVVVDTPAVAAAKASHLATVQAAAAQAAAAQAAAVAQVAAVQTVTAAPVVVSQPVVIDTAAVAAAKAAHLATVQAANARAAAAQIAAAHAVAPLPVTETPEVQRAKAEHLVAFQKAAAEAAAAPDYSEVVATAPLAPIVSAAPLTSTYYSAPLVYGYDAGYPLAAARYSYVPVAHTSYSALTPLSSQYHAQDELGQYSYGYAGGPSAKHETRTLDGVTRGSYSYIDANGIVQTVNYVADDVFGFRVAATNLPVAPGAH</sequence>
<comment type="caution">
    <text evidence="3">The sequence shown here is derived from an EMBL/GenBank/DDBJ whole genome shotgun (WGS) entry which is preliminary data.</text>
</comment>
<dbReference type="PROSITE" id="PS51155">
    <property type="entry name" value="CHIT_BIND_RR_2"/>
    <property type="match status" value="2"/>
</dbReference>
<evidence type="ECO:0000256" key="1">
    <source>
        <dbReference type="ARBA" id="ARBA00022460"/>
    </source>
</evidence>
<dbReference type="InterPro" id="IPR050468">
    <property type="entry name" value="Cuticle_Struct_Prot"/>
</dbReference>
<dbReference type="EMBL" id="JARBHB010000014">
    <property type="protein sequence ID" value="KAJ8868694.1"/>
    <property type="molecule type" value="Genomic_DNA"/>
</dbReference>
<dbReference type="Pfam" id="PF00379">
    <property type="entry name" value="Chitin_bind_4"/>
    <property type="match status" value="2"/>
</dbReference>
<reference evidence="3 4" key="1">
    <citation type="submission" date="2023-02" db="EMBL/GenBank/DDBJ databases">
        <title>LHISI_Scaffold_Assembly.</title>
        <authorList>
            <person name="Stuart O.P."/>
            <person name="Cleave R."/>
            <person name="Magrath M.J.L."/>
            <person name="Mikheyev A.S."/>
        </authorList>
    </citation>
    <scope>NUCLEOTIDE SEQUENCE [LARGE SCALE GENOMIC DNA]</scope>
    <source>
        <strain evidence="3">Daus_M_001</strain>
        <tissue evidence="3">Leg muscle</tissue>
    </source>
</reference>
<protein>
    <recommendedName>
        <fullName evidence="5">Cuticle protein 6</fullName>
    </recommendedName>
</protein>
<dbReference type="InterPro" id="IPR000618">
    <property type="entry name" value="Insect_cuticle"/>
</dbReference>
<keyword evidence="4" id="KW-1185">Reference proteome</keyword>